<organism evidence="1 2">
    <name type="scientific">Malus domestica</name>
    <name type="common">Apple</name>
    <name type="synonym">Pyrus malus</name>
    <dbReference type="NCBI Taxonomy" id="3750"/>
    <lineage>
        <taxon>Eukaryota</taxon>
        <taxon>Viridiplantae</taxon>
        <taxon>Streptophyta</taxon>
        <taxon>Embryophyta</taxon>
        <taxon>Tracheophyta</taxon>
        <taxon>Spermatophyta</taxon>
        <taxon>Magnoliopsida</taxon>
        <taxon>eudicotyledons</taxon>
        <taxon>Gunneridae</taxon>
        <taxon>Pentapetalae</taxon>
        <taxon>rosids</taxon>
        <taxon>fabids</taxon>
        <taxon>Rosales</taxon>
        <taxon>Rosaceae</taxon>
        <taxon>Amygdaloideae</taxon>
        <taxon>Maleae</taxon>
        <taxon>Malus</taxon>
    </lineage>
</organism>
<protein>
    <submittedName>
        <fullName evidence="1">Uncharacterized protein</fullName>
    </submittedName>
</protein>
<gene>
    <name evidence="1" type="ORF">DVH24_013347</name>
</gene>
<evidence type="ECO:0000313" key="2">
    <source>
        <dbReference type="Proteomes" id="UP000290289"/>
    </source>
</evidence>
<dbReference type="EMBL" id="RDQH01000342">
    <property type="protein sequence ID" value="RXH70601.1"/>
    <property type="molecule type" value="Genomic_DNA"/>
</dbReference>
<sequence length="109" mass="12912">MNKSKGSHLLSCKKVSQYACKLKFWRFLDRLRRETAEFDSENRFRLGCGEIKEQEAEKSSKESAAMQWQWQSMLAHQELFVIIDLIKTISISIFIRFRGKIHLNEQCLL</sequence>
<dbReference type="Proteomes" id="UP000290289">
    <property type="component" value="Chromosome 16"/>
</dbReference>
<proteinExistence type="predicted"/>
<name>A0A498HN71_MALDO</name>
<dbReference type="AlphaFoldDB" id="A0A498HN71"/>
<evidence type="ECO:0000313" key="1">
    <source>
        <dbReference type="EMBL" id="RXH70601.1"/>
    </source>
</evidence>
<comment type="caution">
    <text evidence="1">The sequence shown here is derived from an EMBL/GenBank/DDBJ whole genome shotgun (WGS) entry which is preliminary data.</text>
</comment>
<keyword evidence="2" id="KW-1185">Reference proteome</keyword>
<accession>A0A498HN71</accession>
<reference evidence="1 2" key="1">
    <citation type="submission" date="2018-10" db="EMBL/GenBank/DDBJ databases">
        <title>A high-quality apple genome assembly.</title>
        <authorList>
            <person name="Hu J."/>
        </authorList>
    </citation>
    <scope>NUCLEOTIDE SEQUENCE [LARGE SCALE GENOMIC DNA]</scope>
    <source>
        <strain evidence="2">cv. HFTH1</strain>
        <tissue evidence="1">Young leaf</tissue>
    </source>
</reference>